<proteinExistence type="inferred from homology"/>
<dbReference type="GO" id="GO:0005886">
    <property type="term" value="C:plasma membrane"/>
    <property type="evidence" value="ECO:0007669"/>
    <property type="project" value="UniProtKB-SubCell"/>
</dbReference>
<keyword evidence="6 10" id="KW-0472">Membrane</keyword>
<dbReference type="AlphaFoldDB" id="F8EVW3"/>
<evidence type="ECO:0000256" key="2">
    <source>
        <dbReference type="ARBA" id="ARBA00022448"/>
    </source>
</evidence>
<feature type="transmembrane region" description="Helical" evidence="10">
    <location>
        <begin position="84"/>
        <end position="103"/>
    </location>
</feature>
<dbReference type="Pfam" id="PF00893">
    <property type="entry name" value="Multi_Drug_Res"/>
    <property type="match status" value="1"/>
</dbReference>
<dbReference type="InterPro" id="IPR000390">
    <property type="entry name" value="Small_drug/metabolite_transptr"/>
</dbReference>
<name>F8EVW3_ZYMMT</name>
<dbReference type="RefSeq" id="WP_013933839.1">
    <property type="nucleotide sequence ID" value="NC_015709.1"/>
</dbReference>
<dbReference type="KEGG" id="zmp:Zymop_0538"/>
<feature type="transmembrane region" description="Helical" evidence="10">
    <location>
        <begin position="58"/>
        <end position="78"/>
    </location>
</feature>
<evidence type="ECO:0000256" key="4">
    <source>
        <dbReference type="ARBA" id="ARBA00022692"/>
    </source>
</evidence>
<evidence type="ECO:0000256" key="7">
    <source>
        <dbReference type="ARBA" id="ARBA00038151"/>
    </source>
</evidence>
<evidence type="ECO:0000256" key="10">
    <source>
        <dbReference type="SAM" id="Phobius"/>
    </source>
</evidence>
<keyword evidence="5 10" id="KW-1133">Transmembrane helix</keyword>
<feature type="transmembrane region" description="Helical" evidence="10">
    <location>
        <begin position="27"/>
        <end position="46"/>
    </location>
</feature>
<keyword evidence="4 9" id="KW-0812">Transmembrane</keyword>
<dbReference type="InterPro" id="IPR037185">
    <property type="entry name" value="EmrE-like"/>
</dbReference>
<comment type="subcellular location">
    <subcellularLocation>
        <location evidence="1 9">Cell membrane</location>
        <topology evidence="1 9">Multi-pass membrane protein</topology>
    </subcellularLocation>
</comment>
<dbReference type="EMBL" id="CP002865">
    <property type="protein sequence ID" value="AEI37440.1"/>
    <property type="molecule type" value="Genomic_DNA"/>
</dbReference>
<dbReference type="PATRIC" id="fig|579138.3.peg.568"/>
<sequence length="107" mass="11962">MAWILVVIAGLLEVVWAYFMKQSQGFTRLLPTIIMFITMFASFGLLSWSMKTLPLGSAYAIWTGIGTIGSFIAGIILLKEPVNFFRILSILLIISGLILMKIFNVEE</sequence>
<dbReference type="HOGENOM" id="CLU_133067_1_1_5"/>
<organism evidence="11 12">
    <name type="scientific">Zymomonas mobilis subsp. pomaceae (strain ATCC 29192 / DSM 22645 / JCM 10191 / CCUG 17912 / NBRC 13757 / NCIMB 11200 / NRRL B-4491 / Barker I)</name>
    <dbReference type="NCBI Taxonomy" id="579138"/>
    <lineage>
        <taxon>Bacteria</taxon>
        <taxon>Pseudomonadati</taxon>
        <taxon>Pseudomonadota</taxon>
        <taxon>Alphaproteobacteria</taxon>
        <taxon>Sphingomonadales</taxon>
        <taxon>Zymomonadaceae</taxon>
        <taxon>Zymomonas</taxon>
    </lineage>
</organism>
<dbReference type="GO" id="GO:0022857">
    <property type="term" value="F:transmembrane transporter activity"/>
    <property type="evidence" value="ECO:0007669"/>
    <property type="project" value="InterPro"/>
</dbReference>
<dbReference type="FunFam" id="1.10.3730.20:FF:000001">
    <property type="entry name" value="Quaternary ammonium compound resistance transporter SugE"/>
    <property type="match status" value="1"/>
</dbReference>
<dbReference type="InterPro" id="IPR045324">
    <property type="entry name" value="Small_multidrug_res"/>
</dbReference>
<dbReference type="PANTHER" id="PTHR30561:SF0">
    <property type="entry name" value="GUANIDINIUM EXPORTER"/>
    <property type="match status" value="1"/>
</dbReference>
<evidence type="ECO:0000256" key="3">
    <source>
        <dbReference type="ARBA" id="ARBA00022475"/>
    </source>
</evidence>
<evidence type="ECO:0000313" key="11">
    <source>
        <dbReference type="EMBL" id="AEI37440.1"/>
    </source>
</evidence>
<gene>
    <name evidence="11" type="ordered locus">Zymop_0538</name>
</gene>
<evidence type="ECO:0000256" key="9">
    <source>
        <dbReference type="RuleBase" id="RU003942"/>
    </source>
</evidence>
<reference evidence="11 12" key="1">
    <citation type="journal article" date="2011" name="J. Bacteriol.">
        <title>Genome sequence of the ethanol-producing Zymomonas mobilis subsp. pomaceae lectotype strain ATCC 29192.</title>
        <authorList>
            <person name="Kouvelis V.N."/>
            <person name="Davenport K.W."/>
            <person name="Brettin T.S."/>
            <person name="Bruce D."/>
            <person name="Detter C."/>
            <person name="Han C.S."/>
            <person name="Nolan M."/>
            <person name="Tapia R."/>
            <person name="Damoulaki A."/>
            <person name="Kyrpides N.C."/>
            <person name="Typas M.A."/>
            <person name="Pappas K.M."/>
        </authorList>
    </citation>
    <scope>NUCLEOTIDE SEQUENCE [LARGE SCALE GENOMIC DNA]</scope>
    <source>
        <strain evidence="12">ATCC 29192 / DSM 22645 / JCM 10191 / CCUG 17912 / NBRC 13757 / NCIMB 11200 / NRRL B-4491 / Barker I</strain>
    </source>
</reference>
<keyword evidence="3" id="KW-1003">Cell membrane</keyword>
<dbReference type="PANTHER" id="PTHR30561">
    <property type="entry name" value="SMR FAMILY PROTON-DEPENDENT DRUG EFFLUX TRANSPORTER SUGE"/>
    <property type="match status" value="1"/>
</dbReference>
<dbReference type="Proteomes" id="UP000000491">
    <property type="component" value="Chromosome"/>
</dbReference>
<evidence type="ECO:0000256" key="5">
    <source>
        <dbReference type="ARBA" id="ARBA00022989"/>
    </source>
</evidence>
<accession>F8EVW3</accession>
<evidence type="ECO:0000256" key="1">
    <source>
        <dbReference type="ARBA" id="ARBA00004651"/>
    </source>
</evidence>
<dbReference type="Gene3D" id="1.10.3730.20">
    <property type="match status" value="1"/>
</dbReference>
<dbReference type="GO" id="GO:1990961">
    <property type="term" value="P:xenobiotic detoxification by transmembrane export across the plasma membrane"/>
    <property type="evidence" value="ECO:0007669"/>
    <property type="project" value="UniProtKB-ARBA"/>
</dbReference>
<comment type="similarity">
    <text evidence="7">Belongs to the drug/metabolite transporter (DMT) superfamily. Small multidrug resistance (SMR) (TC 2.A.7.1) family. Gdx/SugE subfamily.</text>
</comment>
<dbReference type="SUPFAM" id="SSF103481">
    <property type="entry name" value="Multidrug resistance efflux transporter EmrE"/>
    <property type="match status" value="1"/>
</dbReference>
<keyword evidence="2" id="KW-0813">Transport</keyword>
<protein>
    <recommendedName>
        <fullName evidence="8">Guanidinium exporter</fullName>
    </recommendedName>
</protein>
<dbReference type="STRING" id="579138.Zymop_0538"/>
<dbReference type="eggNOG" id="COG2076">
    <property type="taxonomic scope" value="Bacteria"/>
</dbReference>
<evidence type="ECO:0000256" key="6">
    <source>
        <dbReference type="ARBA" id="ARBA00023136"/>
    </source>
</evidence>
<evidence type="ECO:0000313" key="12">
    <source>
        <dbReference type="Proteomes" id="UP000000491"/>
    </source>
</evidence>
<evidence type="ECO:0000256" key="8">
    <source>
        <dbReference type="ARBA" id="ARBA00039168"/>
    </source>
</evidence>